<dbReference type="InParanoid" id="A0A369K8L2"/>
<comment type="caution">
    <text evidence="1">The sequence shown here is derived from an EMBL/GenBank/DDBJ whole genome shotgun (WGS) entry which is preliminary data.</text>
</comment>
<reference evidence="1" key="1">
    <citation type="submission" date="2018-04" db="EMBL/GenBank/DDBJ databases">
        <title>Whole genome sequencing of Hypsizygus marmoreus.</title>
        <authorList>
            <person name="Choi I.-G."/>
            <person name="Min B."/>
            <person name="Kim J.-G."/>
            <person name="Kim S."/>
            <person name="Oh Y.-L."/>
            <person name="Kong W.-S."/>
            <person name="Park H."/>
            <person name="Jeong J."/>
            <person name="Song E.-S."/>
        </authorList>
    </citation>
    <scope>NUCLEOTIDE SEQUENCE [LARGE SCALE GENOMIC DNA]</scope>
    <source>
        <strain evidence="1">51987-8</strain>
    </source>
</reference>
<gene>
    <name evidence="1" type="ORF">Hypma_007302</name>
</gene>
<dbReference type="Proteomes" id="UP000076154">
    <property type="component" value="Unassembled WGS sequence"/>
</dbReference>
<protein>
    <submittedName>
        <fullName evidence="1">Uncharacterized protein</fullName>
    </submittedName>
</protein>
<proteinExistence type="predicted"/>
<keyword evidence="2" id="KW-1185">Reference proteome</keyword>
<accession>A0A369K8L2</accession>
<name>A0A369K8L2_HYPMA</name>
<dbReference type="EMBL" id="LUEZ02000005">
    <property type="protein sequence ID" value="RDB30258.1"/>
    <property type="molecule type" value="Genomic_DNA"/>
</dbReference>
<organism evidence="1 2">
    <name type="scientific">Hypsizygus marmoreus</name>
    <name type="common">White beech mushroom</name>
    <name type="synonym">Agaricus marmoreus</name>
    <dbReference type="NCBI Taxonomy" id="39966"/>
    <lineage>
        <taxon>Eukaryota</taxon>
        <taxon>Fungi</taxon>
        <taxon>Dikarya</taxon>
        <taxon>Basidiomycota</taxon>
        <taxon>Agaricomycotina</taxon>
        <taxon>Agaricomycetes</taxon>
        <taxon>Agaricomycetidae</taxon>
        <taxon>Agaricales</taxon>
        <taxon>Tricholomatineae</taxon>
        <taxon>Lyophyllaceae</taxon>
        <taxon>Hypsizygus</taxon>
    </lineage>
</organism>
<dbReference type="AlphaFoldDB" id="A0A369K8L2"/>
<sequence>MDIPARSRSLKLDEETENKKLMRPVSCRSYSDWNIRSVPARVESTWQPRGQDRPSRLTIFISCFALFADLAEGSMPDLSTFLHEESTKRRFFYTLRNAEAAPRCLSAASDPRIKISALWSSAATGHAPRVLNPIHSRNAEICSNPISVPISKLIHQGWIPMAMAFNLNPSGAAVAESVRPSIPFDCLAL</sequence>
<evidence type="ECO:0000313" key="1">
    <source>
        <dbReference type="EMBL" id="RDB30258.1"/>
    </source>
</evidence>
<evidence type="ECO:0000313" key="2">
    <source>
        <dbReference type="Proteomes" id="UP000076154"/>
    </source>
</evidence>